<reference evidence="6" key="1">
    <citation type="journal article" date="2019" name="Int. J. Syst. Evol. Microbiol.">
        <title>The Global Catalogue of Microorganisms (GCM) 10K type strain sequencing project: providing services to taxonomists for standard genome sequencing and annotation.</title>
        <authorList>
            <consortium name="The Broad Institute Genomics Platform"/>
            <consortium name="The Broad Institute Genome Sequencing Center for Infectious Disease"/>
            <person name="Wu L."/>
            <person name="Ma J."/>
        </authorList>
    </citation>
    <scope>NUCLEOTIDE SEQUENCE [LARGE SCALE GENOMIC DNA]</scope>
    <source>
        <strain evidence="6">CGMCC 4.1782</strain>
    </source>
</reference>
<dbReference type="EC" id="1.8.4.12" evidence="1"/>
<feature type="domain" description="MsrB" evidence="4">
    <location>
        <begin position="1"/>
        <end position="103"/>
    </location>
</feature>
<sequence>MFRHRGKVSGNKQQERGVYTCSECGNVLFEAETKFDVGSGFPSFWSQVGDNVKHNPLNTYGRHRIQLLCSQCGQHLGHLFEDARTPTNMRYCINAAALKHTEV</sequence>
<evidence type="ECO:0000256" key="2">
    <source>
        <dbReference type="ARBA" id="ARBA00023002"/>
    </source>
</evidence>
<keyword evidence="6" id="KW-1185">Reference proteome</keyword>
<dbReference type="InterPro" id="IPR002579">
    <property type="entry name" value="Met_Sox_Rdtase_MsrB_dom"/>
</dbReference>
<protein>
    <recommendedName>
        <fullName evidence="1">peptide-methionine (R)-S-oxide reductase</fullName>
        <ecNumber evidence="1">1.8.4.12</ecNumber>
    </recommendedName>
</protein>
<dbReference type="Proteomes" id="UP001597374">
    <property type="component" value="Unassembled WGS sequence"/>
</dbReference>
<evidence type="ECO:0000313" key="6">
    <source>
        <dbReference type="Proteomes" id="UP001597374"/>
    </source>
</evidence>
<keyword evidence="2 5" id="KW-0560">Oxidoreductase</keyword>
<organism evidence="5 6">
    <name type="scientific">Pontibacter ruber</name>
    <dbReference type="NCBI Taxonomy" id="1343895"/>
    <lineage>
        <taxon>Bacteria</taxon>
        <taxon>Pseudomonadati</taxon>
        <taxon>Bacteroidota</taxon>
        <taxon>Cytophagia</taxon>
        <taxon>Cytophagales</taxon>
        <taxon>Hymenobacteraceae</taxon>
        <taxon>Pontibacter</taxon>
    </lineage>
</organism>
<dbReference type="PANTHER" id="PTHR10173:SF52">
    <property type="entry name" value="METHIONINE-R-SULFOXIDE REDUCTASE B1"/>
    <property type="match status" value="1"/>
</dbReference>
<dbReference type="EMBL" id="JBHUIM010000001">
    <property type="protein sequence ID" value="MFD2246749.1"/>
    <property type="molecule type" value="Genomic_DNA"/>
</dbReference>
<evidence type="ECO:0000259" key="4">
    <source>
        <dbReference type="PROSITE" id="PS51790"/>
    </source>
</evidence>
<evidence type="ECO:0000256" key="1">
    <source>
        <dbReference type="ARBA" id="ARBA00012499"/>
    </source>
</evidence>
<comment type="catalytic activity">
    <reaction evidence="3">
        <text>L-methionyl-[protein] + [thioredoxin]-disulfide + H2O = L-methionyl-(R)-S-oxide-[protein] + [thioredoxin]-dithiol</text>
        <dbReference type="Rhea" id="RHEA:24164"/>
        <dbReference type="Rhea" id="RHEA-COMP:10698"/>
        <dbReference type="Rhea" id="RHEA-COMP:10700"/>
        <dbReference type="Rhea" id="RHEA-COMP:12313"/>
        <dbReference type="Rhea" id="RHEA-COMP:12314"/>
        <dbReference type="ChEBI" id="CHEBI:15377"/>
        <dbReference type="ChEBI" id="CHEBI:16044"/>
        <dbReference type="ChEBI" id="CHEBI:29950"/>
        <dbReference type="ChEBI" id="CHEBI:45764"/>
        <dbReference type="ChEBI" id="CHEBI:50058"/>
        <dbReference type="EC" id="1.8.4.12"/>
    </reaction>
</comment>
<dbReference type="PROSITE" id="PS51790">
    <property type="entry name" value="MSRB"/>
    <property type="match status" value="1"/>
</dbReference>
<gene>
    <name evidence="5" type="ORF">ACFSKP_10825</name>
</gene>
<proteinExistence type="predicted"/>
<dbReference type="Gene3D" id="2.170.150.20">
    <property type="entry name" value="Peptide methionine sulfoxide reductase"/>
    <property type="match status" value="1"/>
</dbReference>
<dbReference type="RefSeq" id="WP_250428527.1">
    <property type="nucleotide sequence ID" value="NZ_JALPRR010000001.1"/>
</dbReference>
<dbReference type="InterPro" id="IPR011057">
    <property type="entry name" value="Mss4-like_sf"/>
</dbReference>
<evidence type="ECO:0000313" key="5">
    <source>
        <dbReference type="EMBL" id="MFD2246749.1"/>
    </source>
</evidence>
<name>A0ABW5CZQ8_9BACT</name>
<accession>A0ABW5CZQ8</accession>
<dbReference type="SUPFAM" id="SSF51316">
    <property type="entry name" value="Mss4-like"/>
    <property type="match status" value="1"/>
</dbReference>
<evidence type="ECO:0000256" key="3">
    <source>
        <dbReference type="ARBA" id="ARBA00048488"/>
    </source>
</evidence>
<dbReference type="Pfam" id="PF01641">
    <property type="entry name" value="SelR"/>
    <property type="match status" value="1"/>
</dbReference>
<comment type="caution">
    <text evidence="5">The sequence shown here is derived from an EMBL/GenBank/DDBJ whole genome shotgun (WGS) entry which is preliminary data.</text>
</comment>
<dbReference type="GO" id="GO:0033743">
    <property type="term" value="F:peptide-methionine (R)-S-oxide reductase activity"/>
    <property type="evidence" value="ECO:0007669"/>
    <property type="project" value="UniProtKB-EC"/>
</dbReference>
<dbReference type="PANTHER" id="PTHR10173">
    <property type="entry name" value="METHIONINE SULFOXIDE REDUCTASE"/>
    <property type="match status" value="1"/>
</dbReference>
<dbReference type="InterPro" id="IPR028427">
    <property type="entry name" value="Met_Sox_Rdtase_MsrB"/>
</dbReference>